<dbReference type="Gene3D" id="3.10.110.10">
    <property type="entry name" value="Ubiquitin Conjugating Enzyme"/>
    <property type="match status" value="1"/>
</dbReference>
<dbReference type="GO" id="GO:0005524">
    <property type="term" value="F:ATP binding"/>
    <property type="evidence" value="ECO:0007669"/>
    <property type="project" value="UniProtKB-UniRule"/>
</dbReference>
<keyword evidence="2 8" id="KW-0833">Ubl conjugation pathway</keyword>
<evidence type="ECO:0000259" key="9">
    <source>
        <dbReference type="PROSITE" id="PS50127"/>
    </source>
</evidence>
<evidence type="ECO:0000256" key="5">
    <source>
        <dbReference type="ARBA" id="ARBA00042179"/>
    </source>
</evidence>
<dbReference type="InterPro" id="IPR000608">
    <property type="entry name" value="UBC"/>
</dbReference>
<dbReference type="Pfam" id="PF00179">
    <property type="entry name" value="UQ_con"/>
    <property type="match status" value="1"/>
</dbReference>
<sequence length="177" mass="19745">MTAPSQTGSSLLLGRHFKDVTRGAASKDMQGVSCGLVNDNIFEWEVMFMIDDDIKYYGGGFFRARLSFTQDFPTSPPSLVFLEPIPFHPNVYPDGKLCISILHPAGDDPHGYEDASERWNPSRSPEAILISVLSLFHSPNHESPANVEAGRLLREDPKEFRKRVRACVRASQEHGEA</sequence>
<dbReference type="GO" id="GO:0016740">
    <property type="term" value="F:transferase activity"/>
    <property type="evidence" value="ECO:0007669"/>
    <property type="project" value="UniProtKB-KW"/>
</dbReference>
<dbReference type="AlphaFoldDB" id="A0A9P8V222"/>
<evidence type="ECO:0000256" key="2">
    <source>
        <dbReference type="ARBA" id="ARBA00022786"/>
    </source>
</evidence>
<comment type="similarity">
    <text evidence="8">Belongs to the ubiquitin-conjugating enzyme family.</text>
</comment>
<evidence type="ECO:0000313" key="10">
    <source>
        <dbReference type="EMBL" id="KAH6664805.1"/>
    </source>
</evidence>
<dbReference type="InterPro" id="IPR023313">
    <property type="entry name" value="UBQ-conjugating_AS"/>
</dbReference>
<evidence type="ECO:0000256" key="7">
    <source>
        <dbReference type="PROSITE-ProRule" id="PRU10133"/>
    </source>
</evidence>
<name>A0A9P8V222_9PEZI</name>
<dbReference type="EMBL" id="JAGSXJ010000039">
    <property type="protein sequence ID" value="KAH6664805.1"/>
    <property type="molecule type" value="Genomic_DNA"/>
</dbReference>
<evidence type="ECO:0000256" key="8">
    <source>
        <dbReference type="RuleBase" id="RU362109"/>
    </source>
</evidence>
<evidence type="ECO:0000313" key="11">
    <source>
        <dbReference type="Proteomes" id="UP000770015"/>
    </source>
</evidence>
<dbReference type="PROSITE" id="PS00183">
    <property type="entry name" value="UBC_1"/>
    <property type="match status" value="1"/>
</dbReference>
<dbReference type="Proteomes" id="UP000770015">
    <property type="component" value="Unassembled WGS sequence"/>
</dbReference>
<gene>
    <name evidence="10" type="ORF">F5X68DRAFT_160968</name>
</gene>
<dbReference type="InterPro" id="IPR016135">
    <property type="entry name" value="UBQ-conjugating_enzyme/RWD"/>
</dbReference>
<comment type="caution">
    <text evidence="10">The sequence shown here is derived from an EMBL/GenBank/DDBJ whole genome shotgun (WGS) entry which is preliminary data.</text>
</comment>
<reference evidence="10" key="1">
    <citation type="journal article" date="2021" name="Nat. Commun.">
        <title>Genetic determinants of endophytism in the Arabidopsis root mycobiome.</title>
        <authorList>
            <person name="Mesny F."/>
            <person name="Miyauchi S."/>
            <person name="Thiergart T."/>
            <person name="Pickel B."/>
            <person name="Atanasova L."/>
            <person name="Karlsson M."/>
            <person name="Huettel B."/>
            <person name="Barry K.W."/>
            <person name="Haridas S."/>
            <person name="Chen C."/>
            <person name="Bauer D."/>
            <person name="Andreopoulos W."/>
            <person name="Pangilinan J."/>
            <person name="LaButti K."/>
            <person name="Riley R."/>
            <person name="Lipzen A."/>
            <person name="Clum A."/>
            <person name="Drula E."/>
            <person name="Henrissat B."/>
            <person name="Kohler A."/>
            <person name="Grigoriev I.V."/>
            <person name="Martin F.M."/>
            <person name="Hacquard S."/>
        </authorList>
    </citation>
    <scope>NUCLEOTIDE SEQUENCE</scope>
    <source>
        <strain evidence="10">MPI-SDFR-AT-0117</strain>
    </source>
</reference>
<dbReference type="PROSITE" id="PS50127">
    <property type="entry name" value="UBC_2"/>
    <property type="match status" value="1"/>
</dbReference>
<protein>
    <recommendedName>
        <fullName evidence="3">Ubiquitin-conjugating enzyme E2 2</fullName>
    </recommendedName>
    <alternativeName>
        <fullName evidence="5">E2 ubiquitin-conjugating enzyme 2</fullName>
    </alternativeName>
    <alternativeName>
        <fullName evidence="6">Ubiquitin carrier protein UBC2</fullName>
    </alternativeName>
    <alternativeName>
        <fullName evidence="4">Ubiquitin-protein ligase UBC2</fullName>
    </alternativeName>
</protein>
<dbReference type="PANTHER" id="PTHR24067">
    <property type="entry name" value="UBIQUITIN-CONJUGATING ENZYME E2"/>
    <property type="match status" value="1"/>
</dbReference>
<dbReference type="InterPro" id="IPR050113">
    <property type="entry name" value="Ub_conjugating_enzyme"/>
</dbReference>
<keyword evidence="11" id="KW-1185">Reference proteome</keyword>
<keyword evidence="8" id="KW-0067">ATP-binding</keyword>
<evidence type="ECO:0000256" key="3">
    <source>
        <dbReference type="ARBA" id="ARBA00039884"/>
    </source>
</evidence>
<keyword evidence="8" id="KW-0547">Nucleotide-binding</keyword>
<dbReference type="SMART" id="SM00212">
    <property type="entry name" value="UBCc"/>
    <property type="match status" value="1"/>
</dbReference>
<evidence type="ECO:0000256" key="1">
    <source>
        <dbReference type="ARBA" id="ARBA00022679"/>
    </source>
</evidence>
<proteinExistence type="inferred from homology"/>
<dbReference type="OrthoDB" id="19692at2759"/>
<evidence type="ECO:0000256" key="4">
    <source>
        <dbReference type="ARBA" id="ARBA00041569"/>
    </source>
</evidence>
<evidence type="ECO:0000256" key="6">
    <source>
        <dbReference type="ARBA" id="ARBA00042190"/>
    </source>
</evidence>
<feature type="domain" description="UBC core" evidence="9">
    <location>
        <begin position="8"/>
        <end position="173"/>
    </location>
</feature>
<organism evidence="10 11">
    <name type="scientific">Plectosphaerella plurivora</name>
    <dbReference type="NCBI Taxonomy" id="936078"/>
    <lineage>
        <taxon>Eukaryota</taxon>
        <taxon>Fungi</taxon>
        <taxon>Dikarya</taxon>
        <taxon>Ascomycota</taxon>
        <taxon>Pezizomycotina</taxon>
        <taxon>Sordariomycetes</taxon>
        <taxon>Hypocreomycetidae</taxon>
        <taxon>Glomerellales</taxon>
        <taxon>Plectosphaerellaceae</taxon>
        <taxon>Plectosphaerella</taxon>
    </lineage>
</organism>
<accession>A0A9P8V222</accession>
<dbReference type="SUPFAM" id="SSF54495">
    <property type="entry name" value="UBC-like"/>
    <property type="match status" value="1"/>
</dbReference>
<feature type="active site" description="Glycyl thioester intermediate" evidence="7">
    <location>
        <position position="98"/>
    </location>
</feature>
<keyword evidence="1" id="KW-0808">Transferase</keyword>